<accession>F2TYT6</accession>
<feature type="region of interest" description="Disordered" evidence="6">
    <location>
        <begin position="1"/>
        <end position="56"/>
    </location>
</feature>
<evidence type="ECO:0000256" key="5">
    <source>
        <dbReference type="ARBA" id="ARBA00035661"/>
    </source>
</evidence>
<evidence type="ECO:0000256" key="3">
    <source>
        <dbReference type="ARBA" id="ARBA00023212"/>
    </source>
</evidence>
<feature type="domain" description="Ciliary microtubule inner protein 2A-C-like" evidence="7">
    <location>
        <begin position="136"/>
        <end position="176"/>
    </location>
</feature>
<name>F2TYT6_SALR5</name>
<sequence>MMSNMGQQLPLTETSSKLQRGTGRKSILPTPRAIPGYQGHVHGLRDYDPGRRFGSSSSHLLATRAQEQTGRKHQDQSKTVPTRFLKFSRPSRPAVPMLDVSKASSSALASLPSEQLQEITLAQREESRDCAYRGNMVPGYSGHVPRLRDRVAQPFGNATADAISDFDKHRVRTRARQQFSRSAPLKQPLQASHRETRSAEALAFESNKNLSSYNAAFTERTPYSRKAGAIPGTTVHVPFQQHTSLGRTYQEAVKESAKALRASRPGSHYSSRDATLSQIARARQHPPAAPQNKPMYTHVEKRDFVVSPRFGFHAK</sequence>
<comment type="subcellular location">
    <subcellularLocation>
        <location evidence="1">Cytoplasm</location>
        <location evidence="1">Cytoskeleton</location>
        <location evidence="1">Cilium axoneme</location>
    </subcellularLocation>
</comment>
<keyword evidence="3" id="KW-0206">Cytoskeleton</keyword>
<dbReference type="KEGG" id="sre:PTSG_01738"/>
<dbReference type="InterPro" id="IPR018902">
    <property type="entry name" value="CMI2A-C-like_dom"/>
</dbReference>
<evidence type="ECO:0000313" key="8">
    <source>
        <dbReference type="EMBL" id="EGD78761.1"/>
    </source>
</evidence>
<evidence type="ECO:0000256" key="2">
    <source>
        <dbReference type="ARBA" id="ARBA00022490"/>
    </source>
</evidence>
<reference evidence="8" key="1">
    <citation type="submission" date="2009-08" db="EMBL/GenBank/DDBJ databases">
        <title>Annotation of Salpingoeca rosetta.</title>
        <authorList>
            <consortium name="The Broad Institute Genome Sequencing Platform"/>
            <person name="Russ C."/>
            <person name="Cuomo C."/>
            <person name="Burger G."/>
            <person name="Gray M.W."/>
            <person name="Holland P.W.H."/>
            <person name="King N."/>
            <person name="Lang F.B.F."/>
            <person name="Roger A.J."/>
            <person name="Ruiz-Trillo I."/>
            <person name="Young S.K."/>
            <person name="Zeng Q."/>
            <person name="Gargeya S."/>
            <person name="Alvarado L."/>
            <person name="Berlin A."/>
            <person name="Chapman S.B."/>
            <person name="Chen Z."/>
            <person name="Freedman E."/>
            <person name="Gellesch M."/>
            <person name="Goldberg J."/>
            <person name="Griggs A."/>
            <person name="Gujja S."/>
            <person name="Heilman E."/>
            <person name="Heiman D."/>
            <person name="Howarth C."/>
            <person name="Mehta T."/>
            <person name="Neiman D."/>
            <person name="Pearson M."/>
            <person name="Roberts A."/>
            <person name="Saif S."/>
            <person name="Shea T."/>
            <person name="Shenoy N."/>
            <person name="Sisk P."/>
            <person name="Stolte C."/>
            <person name="Sykes S."/>
            <person name="White J."/>
            <person name="Yandava C."/>
            <person name="Haas B."/>
            <person name="Nusbaum C."/>
            <person name="Birren B."/>
        </authorList>
    </citation>
    <scope>NUCLEOTIDE SEQUENCE [LARGE SCALE GENOMIC DNA]</scope>
    <source>
        <strain evidence="8">ATCC 50818</strain>
    </source>
</reference>
<dbReference type="OrthoDB" id="2019884at2759"/>
<evidence type="ECO:0000313" key="9">
    <source>
        <dbReference type="Proteomes" id="UP000007799"/>
    </source>
</evidence>
<evidence type="ECO:0000256" key="4">
    <source>
        <dbReference type="ARBA" id="ARBA00023273"/>
    </source>
</evidence>
<feature type="compositionally biased region" description="Polar residues" evidence="6">
    <location>
        <begin position="1"/>
        <end position="19"/>
    </location>
</feature>
<evidence type="ECO:0000259" key="7">
    <source>
        <dbReference type="Pfam" id="PF10629"/>
    </source>
</evidence>
<dbReference type="GO" id="GO:0005930">
    <property type="term" value="C:axoneme"/>
    <property type="evidence" value="ECO:0007669"/>
    <property type="project" value="UniProtKB-SubCell"/>
</dbReference>
<evidence type="ECO:0000256" key="1">
    <source>
        <dbReference type="ARBA" id="ARBA00004430"/>
    </source>
</evidence>
<organism evidence="9">
    <name type="scientific">Salpingoeca rosetta (strain ATCC 50818 / BSB-021)</name>
    <dbReference type="NCBI Taxonomy" id="946362"/>
    <lineage>
        <taxon>Eukaryota</taxon>
        <taxon>Choanoflagellata</taxon>
        <taxon>Craspedida</taxon>
        <taxon>Salpingoecidae</taxon>
        <taxon>Salpingoeca</taxon>
    </lineage>
</organism>
<keyword evidence="4" id="KW-0966">Cell projection</keyword>
<protein>
    <recommendedName>
        <fullName evidence="7">Ciliary microtubule inner protein 2A-C-like domain-containing protein</fullName>
    </recommendedName>
</protein>
<feature type="region of interest" description="Disordered" evidence="6">
    <location>
        <begin position="175"/>
        <end position="197"/>
    </location>
</feature>
<evidence type="ECO:0000256" key="6">
    <source>
        <dbReference type="SAM" id="MobiDB-lite"/>
    </source>
</evidence>
<dbReference type="Proteomes" id="UP000007799">
    <property type="component" value="Unassembled WGS sequence"/>
</dbReference>
<dbReference type="EMBL" id="GL832957">
    <property type="protein sequence ID" value="EGD78760.1"/>
    <property type="molecule type" value="Genomic_DNA"/>
</dbReference>
<keyword evidence="9" id="KW-1185">Reference proteome</keyword>
<comment type="similarity">
    <text evidence="5">Belongs to the CIMIP2 family.</text>
</comment>
<dbReference type="Pfam" id="PF10629">
    <property type="entry name" value="CMI2B-like"/>
    <property type="match status" value="1"/>
</dbReference>
<dbReference type="EMBL" id="GL832957">
    <property type="protein sequence ID" value="EGD78761.1"/>
    <property type="molecule type" value="Genomic_DNA"/>
</dbReference>
<dbReference type="GeneID" id="24366375"/>
<dbReference type="PANTHER" id="PTHR22146:SF8">
    <property type="entry name" value="PROTEIN FAM166B"/>
    <property type="match status" value="1"/>
</dbReference>
<dbReference type="RefSeq" id="XP_004997717.1">
    <property type="nucleotide sequence ID" value="XM_004997660.2"/>
</dbReference>
<gene>
    <name evidence="8" type="ORF">PTSG_01738</name>
</gene>
<proteinExistence type="inferred from homology"/>
<dbReference type="RefSeq" id="XP_012493083.1">
    <property type="nucleotide sequence ID" value="XM_012637629.1"/>
</dbReference>
<dbReference type="PANTHER" id="PTHR22146">
    <property type="entry name" value="CAT EYE SYNDROME CRITICAL REGION PROTEIN 6"/>
    <property type="match status" value="1"/>
</dbReference>
<dbReference type="AlphaFoldDB" id="F2TYT6"/>
<keyword evidence="2" id="KW-0963">Cytoplasm</keyword>